<dbReference type="EMBL" id="CP011125">
    <property type="protein sequence ID" value="AKF04113.1"/>
    <property type="molecule type" value="Genomic_DNA"/>
</dbReference>
<dbReference type="Proteomes" id="UP000034883">
    <property type="component" value="Chromosome"/>
</dbReference>
<dbReference type="KEGG" id="samy:DB32_001262"/>
<evidence type="ECO:0000256" key="1">
    <source>
        <dbReference type="SAM" id="Phobius"/>
    </source>
</evidence>
<dbReference type="AlphaFoldDB" id="A0A0F6YHJ4"/>
<protein>
    <submittedName>
        <fullName evidence="2">Uncharacterized protein</fullName>
    </submittedName>
</protein>
<keyword evidence="3" id="KW-1185">Reference proteome</keyword>
<keyword evidence="1" id="KW-0812">Transmembrane</keyword>
<proteinExistence type="predicted"/>
<feature type="transmembrane region" description="Helical" evidence="1">
    <location>
        <begin position="85"/>
        <end position="110"/>
    </location>
</feature>
<keyword evidence="1" id="KW-0472">Membrane</keyword>
<name>A0A0F6YHJ4_9BACT</name>
<feature type="transmembrane region" description="Helical" evidence="1">
    <location>
        <begin position="116"/>
        <end position="139"/>
    </location>
</feature>
<dbReference type="STRING" id="927083.DB32_001262"/>
<evidence type="ECO:0000313" key="2">
    <source>
        <dbReference type="EMBL" id="AKF04113.1"/>
    </source>
</evidence>
<reference evidence="2 3" key="1">
    <citation type="submission" date="2015-03" db="EMBL/GenBank/DDBJ databases">
        <title>Genome assembly of Sandaracinus amylolyticus DSM 53668.</title>
        <authorList>
            <person name="Sharma G."/>
            <person name="Subramanian S."/>
        </authorList>
    </citation>
    <scope>NUCLEOTIDE SEQUENCE [LARGE SCALE GENOMIC DNA]</scope>
    <source>
        <strain evidence="2 3">DSM 53668</strain>
    </source>
</reference>
<organism evidence="2 3">
    <name type="scientific">Sandaracinus amylolyticus</name>
    <dbReference type="NCBI Taxonomy" id="927083"/>
    <lineage>
        <taxon>Bacteria</taxon>
        <taxon>Pseudomonadati</taxon>
        <taxon>Myxococcota</taxon>
        <taxon>Polyangia</taxon>
        <taxon>Polyangiales</taxon>
        <taxon>Sandaracinaceae</taxon>
        <taxon>Sandaracinus</taxon>
    </lineage>
</organism>
<gene>
    <name evidence="2" type="ORF">DB32_001262</name>
</gene>
<keyword evidence="1" id="KW-1133">Transmembrane helix</keyword>
<evidence type="ECO:0000313" key="3">
    <source>
        <dbReference type="Proteomes" id="UP000034883"/>
    </source>
</evidence>
<dbReference type="RefSeq" id="WP_157068770.1">
    <property type="nucleotide sequence ID" value="NZ_CP011125.1"/>
</dbReference>
<sequence length="238" mass="26288">MHVVCPRCAAKVPARAVSVERALAKCESCDAVFSFEAQRRRNAHARERVACPASITVEGGALVAPGDAGYRVAASRGPLRVTRRWFSGLGIFFLVFSTIWNTILVLWYAASIASGAPWIMLAFPLLHVAVGLTLTYWSIAMLVNRTVVRVDDRTLAVEHGPLWWPGERTIDVARITQLLVRSRRAGRNGMHYALAAEVDGTVIDLLSRVPTKAEALYLEQTIEDHLSIIDDPSRNTNR</sequence>
<accession>A0A0F6YHJ4</accession>
<dbReference type="OrthoDB" id="7061362at2"/>